<dbReference type="InterPro" id="IPR036291">
    <property type="entry name" value="NAD(P)-bd_dom_sf"/>
</dbReference>
<dbReference type="GO" id="GO:0006538">
    <property type="term" value="P:L-glutamate catabolic process"/>
    <property type="evidence" value="ECO:0007669"/>
    <property type="project" value="InterPro"/>
</dbReference>
<evidence type="ECO:0000256" key="1">
    <source>
        <dbReference type="ARBA" id="ARBA00023002"/>
    </source>
</evidence>
<name>A0AAE5CAA8_9BACT</name>
<evidence type="ECO:0000313" key="7">
    <source>
        <dbReference type="EMBL" id="NIR76291.1"/>
    </source>
</evidence>
<dbReference type="InterPro" id="IPR049062">
    <property type="entry name" value="NAD_Glu_DH_ACT2"/>
</dbReference>
<dbReference type="GO" id="GO:0004352">
    <property type="term" value="F:glutamate dehydrogenase (NAD+) activity"/>
    <property type="evidence" value="ECO:0007669"/>
    <property type="project" value="InterPro"/>
</dbReference>
<dbReference type="PANTHER" id="PTHR43403:SF1">
    <property type="entry name" value="NAD-SPECIFIC GLUTAMATE DEHYDROGENASE"/>
    <property type="match status" value="1"/>
</dbReference>
<protein>
    <submittedName>
        <fullName evidence="7">NAD-glutamate dehydrogenase</fullName>
    </submittedName>
</protein>
<dbReference type="PIRSF" id="PIRSF036761">
    <property type="entry name" value="GDH_Mll4104"/>
    <property type="match status" value="1"/>
</dbReference>
<dbReference type="InterPro" id="IPR007780">
    <property type="entry name" value="NAD_Glu_DH_bac"/>
</dbReference>
<sequence>MKTRTQVEEALPGFDEVIESIANSVDPDQVEALKSFARELLSRATPDFFAERRPGELEELVLSVFRLVEETAADEIGVRVYQRPNYGHHGGAEVVISDRPFVVDTVRQYLTSKGFEIRHQLHPVVVVDRDAQGKVIGVGDWRAEGQKISATYCEFEGHIDQATLSALESDIRVCMEDLRLATDDFPLMLKKTNEVVDVLRGYARDGQRSAEEIEEIGALLEWLRDGGFIYLGFREYDFKAEQDGRVFASVRRGSGLGILRREEESAIWEPIPVEQMPAELRARALHGPILLVSKANSESRVHRRARMDYVGVKKLDEDGAVIGEWRFLGLFTWQAYTFPKNDIPILRQKLREVLDRADVPKLSHDYKAIIALFNDMPLEELFLVSPDDLERRISAVMATEDTGDVRLVVTPDSLGRGVNVMVILPKRNYTDEVRGRLRGEISRALGGTVLNDHLSIGTGDTARLHFYISASPERVEAVDVGELKKLVGSIVRTWKQRLRDALGEERDAEAVHGLEEMYFESFSPGYVATTDVDTAVEDIQLLEQLRETGSLQVSLDERVNGGVETSSLRLFVPRGSMILADAMPVLEHLGLRVIEADAMDVGSGASAATIHTFIVQGPDRKRLDGGIVGERLTETLRAVASGQADDDAFNQLVITAGITWEEASVLRAYSAYAFQIGALTSRRAAPDALTNYPGCAQLLCQVFHAKFDPAFVGDRDAAIGDRSSRFFESLQAVVSINDDLTLRRLHNLIHATVRTSYYRNLRRDLQWPRTTFKLDCEAIEQMPYPRPAREMFVHGPQTAGLHLRFGPVARGGLRWSERPDDFRTEVLGLVKTQQVKNAVIVPSGAKGAFYVRKPPTDRAQIEPAVRASYRDFIGGLLDVTDNVVDGEIVRPPDTVIYDDEDPYLVVAADKGTAAYSDVANAIAAEYDFWMDDAFASGGSHGYDHKKERITARGAWECVRHHFREMGVDPNAEPITVVGIGDMSGDVFGNGMLLSRTIRLLAAFDHRHIFVDPDPDPEASYAERARLFKLPTSSWDDYDRSVLSAGGAVYPRGAKEIRLSDEVRRALDIDASTVNGQTLIQAILRAPADLLWNGGIGTYVKSAEETQADVGDSSNDAVRIDANELRVQVVGEGGNLGLTQRARIDYALDGGRVNTDAIDNSGGVDMSDREVNLKILFRKSIDRGAMTYDERNELLVQIKDEVGEKVLANNRAQSRALSLEQARARERLADFRDASYYLEQRAGLRRALEHIPGWGRLQTRKEQGKSLTRPELSLLLAYSKLHLKREVIASTLTEEPALLSCLVSYFPAAVVDRVGKEDLLTHRLHREVAATVLTNRLIDLMGCTFVPRVVRDSGVTPAAVARGWYIAAEIMGTAELLRRMEQDDIRLPPEQQYRWLLALEGILDRTVRWAVENLPADVDVGGVITKFRGPVQELCDILPTILHASQSAEFEQALDEFTASGVPKEVALRVAALQFLEDLMEVTRISREFDRPVVDVGRVYFALAGHIDFALLLELLKLTPGEDEWEQRAAQGLIQDLGQARRNLTLAVLTNGGRDRSIEEQIEEFSARHAERLEVVRETLEELLTSEHINMAALTVATREAVRQSTLILEGRS</sequence>
<feature type="domain" description="NAD-glutamate dehydrogenase catalytic" evidence="2">
    <location>
        <begin position="728"/>
        <end position="1218"/>
    </location>
</feature>
<dbReference type="InterPro" id="IPR024727">
    <property type="entry name" value="NAD_Glu_DH_N_ACT1"/>
</dbReference>
<evidence type="ECO:0000313" key="8">
    <source>
        <dbReference type="Proteomes" id="UP000702544"/>
    </source>
</evidence>
<dbReference type="GO" id="GO:0004069">
    <property type="term" value="F:L-aspartate:2-oxoglutarate aminotransferase activity"/>
    <property type="evidence" value="ECO:0007669"/>
    <property type="project" value="InterPro"/>
</dbReference>
<evidence type="ECO:0000259" key="4">
    <source>
        <dbReference type="Pfam" id="PF21075"/>
    </source>
</evidence>
<proteinExistence type="predicted"/>
<dbReference type="Gene3D" id="3.40.50.720">
    <property type="entry name" value="NAD(P)-binding Rossmann-like Domain"/>
    <property type="match status" value="1"/>
</dbReference>
<evidence type="ECO:0000259" key="5">
    <source>
        <dbReference type="Pfam" id="PF21076"/>
    </source>
</evidence>
<dbReference type="Pfam" id="PF21077">
    <property type="entry name" value="GDH_ACT3"/>
    <property type="match status" value="1"/>
</dbReference>
<dbReference type="Proteomes" id="UP000702544">
    <property type="component" value="Unassembled WGS sequence"/>
</dbReference>
<dbReference type="Pfam" id="PF21073">
    <property type="entry name" value="GDH_HM1"/>
    <property type="match status" value="1"/>
</dbReference>
<dbReference type="InterPro" id="IPR049058">
    <property type="entry name" value="NAD_Glu_DH_HM2"/>
</dbReference>
<dbReference type="SUPFAM" id="SSF51735">
    <property type="entry name" value="NAD(P)-binding Rossmann-fold domains"/>
    <property type="match status" value="1"/>
</dbReference>
<organism evidence="7 8">
    <name type="scientific">Candidatus Kutchimonas denitrificans</name>
    <dbReference type="NCBI Taxonomy" id="3056748"/>
    <lineage>
        <taxon>Bacteria</taxon>
        <taxon>Pseudomonadati</taxon>
        <taxon>Gemmatimonadota</taxon>
        <taxon>Gemmatimonadia</taxon>
        <taxon>Candidatus Palauibacterales</taxon>
        <taxon>Candidatus Palauibacteraceae</taxon>
        <taxon>Candidatus Kutchimonas</taxon>
    </lineage>
</organism>
<dbReference type="InterPro" id="IPR048381">
    <property type="entry name" value="GDH_C"/>
</dbReference>
<feature type="domain" description="NAD-glutamate dehydrogenase N-terminal ACT1" evidence="4">
    <location>
        <begin position="36"/>
        <end position="170"/>
    </location>
</feature>
<dbReference type="Pfam" id="PF21078">
    <property type="entry name" value="GDH_HM3"/>
    <property type="match status" value="1"/>
</dbReference>
<dbReference type="Pfam" id="PF21079">
    <property type="entry name" value="GDH_HM2"/>
    <property type="match status" value="1"/>
</dbReference>
<gene>
    <name evidence="7" type="ORF">GWO12_14450</name>
</gene>
<feature type="domain" description="NAD-specific glutamate dehydrogenase C-terminal" evidence="3">
    <location>
        <begin position="1263"/>
        <end position="1599"/>
    </location>
</feature>
<dbReference type="PANTHER" id="PTHR43403">
    <property type="entry name" value="NAD-SPECIFIC GLUTAMATE DEHYDROGENASE"/>
    <property type="match status" value="1"/>
</dbReference>
<dbReference type="InterPro" id="IPR028971">
    <property type="entry name" value="NAD-GDH_cat"/>
</dbReference>
<keyword evidence="1" id="KW-0560">Oxidoreductase</keyword>
<evidence type="ECO:0000259" key="3">
    <source>
        <dbReference type="Pfam" id="PF21074"/>
    </source>
</evidence>
<dbReference type="Pfam" id="PF21076">
    <property type="entry name" value="GDH_ACT2"/>
    <property type="match status" value="1"/>
</dbReference>
<feature type="domain" description="NAD-glutamate dehydrogenase ACT2" evidence="5">
    <location>
        <begin position="406"/>
        <end position="495"/>
    </location>
</feature>
<comment type="caution">
    <text evidence="7">The sequence shown here is derived from an EMBL/GenBank/DDBJ whole genome shotgun (WGS) entry which is preliminary data.</text>
</comment>
<dbReference type="SUPFAM" id="SSF53223">
    <property type="entry name" value="Aminoacid dehydrogenase-like, N-terminal domain"/>
    <property type="match status" value="1"/>
</dbReference>
<feature type="domain" description="NAD-glutamate dehydrogenase ACT3" evidence="6">
    <location>
        <begin position="553"/>
        <end position="624"/>
    </location>
</feature>
<evidence type="ECO:0000259" key="2">
    <source>
        <dbReference type="Pfam" id="PF05088"/>
    </source>
</evidence>
<dbReference type="Pfam" id="PF21074">
    <property type="entry name" value="GDH_C"/>
    <property type="match status" value="1"/>
</dbReference>
<dbReference type="EMBL" id="JAACAK010000120">
    <property type="protein sequence ID" value="NIR76291.1"/>
    <property type="molecule type" value="Genomic_DNA"/>
</dbReference>
<evidence type="ECO:0000259" key="6">
    <source>
        <dbReference type="Pfam" id="PF21077"/>
    </source>
</evidence>
<dbReference type="Pfam" id="PF05088">
    <property type="entry name" value="Bac_GDH_CD"/>
    <property type="match status" value="1"/>
</dbReference>
<reference evidence="7 8" key="1">
    <citation type="submission" date="2020-01" db="EMBL/GenBank/DDBJ databases">
        <title>Genomes assembled from Gulf of Kutch pelagic sediment metagenomes.</title>
        <authorList>
            <person name="Chandrashekar M."/>
            <person name="Mahajan M.S."/>
            <person name="Dave K.J."/>
            <person name="Vatsa P."/>
            <person name="Nathani N.M."/>
        </authorList>
    </citation>
    <scope>NUCLEOTIDE SEQUENCE [LARGE SCALE GENOMIC DNA]</scope>
    <source>
        <strain evidence="7">KS3-K002</strain>
    </source>
</reference>
<dbReference type="Pfam" id="PF21075">
    <property type="entry name" value="GDH_ACT1"/>
    <property type="match status" value="1"/>
</dbReference>
<dbReference type="InterPro" id="IPR049059">
    <property type="entry name" value="NAD_Glu_DH_HM1"/>
</dbReference>
<dbReference type="InterPro" id="IPR049056">
    <property type="entry name" value="NAD_Glu_DH_HM3"/>
</dbReference>
<accession>A0AAE5CAA8</accession>
<dbReference type="InterPro" id="IPR046346">
    <property type="entry name" value="Aminoacid_DH-like_N_sf"/>
</dbReference>
<dbReference type="InterPro" id="IPR049064">
    <property type="entry name" value="NAD_Glu_DH_ACT3"/>
</dbReference>